<dbReference type="Gene3D" id="3.60.10.10">
    <property type="entry name" value="Endonuclease/exonuclease/phosphatase"/>
    <property type="match status" value="1"/>
</dbReference>
<protein>
    <submittedName>
        <fullName evidence="2">Uncharacterized protein</fullName>
    </submittedName>
</protein>
<keyword evidence="3" id="KW-1185">Reference proteome</keyword>
<accession>A0A6J8D2I3</accession>
<name>A0A6J8D2I3_MYTCO</name>
<dbReference type="InterPro" id="IPR036691">
    <property type="entry name" value="Endo/exonu/phosph_ase_sf"/>
</dbReference>
<organism evidence="2 3">
    <name type="scientific">Mytilus coruscus</name>
    <name type="common">Sea mussel</name>
    <dbReference type="NCBI Taxonomy" id="42192"/>
    <lineage>
        <taxon>Eukaryota</taxon>
        <taxon>Metazoa</taxon>
        <taxon>Spiralia</taxon>
        <taxon>Lophotrochozoa</taxon>
        <taxon>Mollusca</taxon>
        <taxon>Bivalvia</taxon>
        <taxon>Autobranchia</taxon>
        <taxon>Pteriomorphia</taxon>
        <taxon>Mytilida</taxon>
        <taxon>Mytiloidea</taxon>
        <taxon>Mytilidae</taxon>
        <taxon>Mytilinae</taxon>
        <taxon>Mytilus</taxon>
    </lineage>
</organism>
<dbReference type="AlphaFoldDB" id="A0A6J8D2I3"/>
<reference evidence="2 3" key="1">
    <citation type="submission" date="2020-06" db="EMBL/GenBank/DDBJ databases">
        <authorList>
            <person name="Li R."/>
            <person name="Bekaert M."/>
        </authorList>
    </citation>
    <scope>NUCLEOTIDE SEQUENCE [LARGE SCALE GENOMIC DNA]</scope>
    <source>
        <strain evidence="3">wild</strain>
    </source>
</reference>
<evidence type="ECO:0000313" key="3">
    <source>
        <dbReference type="Proteomes" id="UP000507470"/>
    </source>
</evidence>
<dbReference type="OrthoDB" id="6109905at2759"/>
<dbReference type="Proteomes" id="UP000507470">
    <property type="component" value="Unassembled WGS sequence"/>
</dbReference>
<sequence length="654" mass="76186">MMIHMFLCLLSSRLNDGEKFYNDLLQQVYCYQNEGFVYIGGDVNSRCGSEQDYIQGVDDINEREIIDLISNKYGDLLVDFLTSCNLCMLNGRADGNNDFTCVSKRGRSVVDNVFTPHEQLDMCTSCDVYLMYDLIVDTGLNFEKSVPNNGPIVWTVNIKKDTACDTSKLGQVPNTDRPSHNTRDFWKYIGNIGIANERRQNIPFKVKTDDGFSSDVDVVLDKWKTDYEKLFNSCDNGNFDNNLLGWVKGNNHVFPTRNCDTLNCPVTRQDVIDAVNRTKLNKAVGFDYIPADSLRNNICIDLLFKLISFCFQNGKLPDLWLNEIINHIPKNDSGCKFDPMSYRSITILSIPCKIFADILNNRLNQWLNENEILCDEQNGFRKRRNCTDHVYVLDNIVKSRKKCKKGYICLSKRSSNLAARGDMGFLSDDALLKVEVFKLWNRLKYDNTSNICKKVHTWAIRRKSSWDYRVLQLARKYNLIDNIEDAINLSNVWDSIQTFEKESWYHEVWNDKNNVNGNKLRFYRLFKTCIGTERYVKVVNNRCHRRILSLFRAGSLQLKVETGRYARPLEPLQDRLCIFCDSSQIEDEKHFLFNCCFYSDIRHELYAKACLLNVDFEYLCDIEKLRYLMCNENMVPLLASSLYSMFYRRKHVVI</sequence>
<gene>
    <name evidence="2" type="ORF">MCOR_35534</name>
</gene>
<feature type="chain" id="PRO_5026899423" evidence="1">
    <location>
        <begin position="18"/>
        <end position="654"/>
    </location>
</feature>
<keyword evidence="1" id="KW-0732">Signal</keyword>
<dbReference type="PANTHER" id="PTHR19446">
    <property type="entry name" value="REVERSE TRANSCRIPTASES"/>
    <property type="match status" value="1"/>
</dbReference>
<evidence type="ECO:0000256" key="1">
    <source>
        <dbReference type="SAM" id="SignalP"/>
    </source>
</evidence>
<proteinExistence type="predicted"/>
<feature type="signal peptide" evidence="1">
    <location>
        <begin position="1"/>
        <end position="17"/>
    </location>
</feature>
<dbReference type="EMBL" id="CACVKT020006417">
    <property type="protein sequence ID" value="CAC5401452.1"/>
    <property type="molecule type" value="Genomic_DNA"/>
</dbReference>
<evidence type="ECO:0000313" key="2">
    <source>
        <dbReference type="EMBL" id="CAC5401452.1"/>
    </source>
</evidence>